<keyword evidence="1" id="KW-0812">Transmembrane</keyword>
<keyword evidence="1" id="KW-1133">Transmembrane helix</keyword>
<dbReference type="Proteomes" id="UP000635565">
    <property type="component" value="Unassembled WGS sequence"/>
</dbReference>
<evidence type="ECO:0000256" key="1">
    <source>
        <dbReference type="SAM" id="Phobius"/>
    </source>
</evidence>
<feature type="transmembrane region" description="Helical" evidence="1">
    <location>
        <begin position="60"/>
        <end position="80"/>
    </location>
</feature>
<organism evidence="2 3">
    <name type="scientific">Dictyobacter formicarum</name>
    <dbReference type="NCBI Taxonomy" id="2778368"/>
    <lineage>
        <taxon>Bacteria</taxon>
        <taxon>Bacillati</taxon>
        <taxon>Chloroflexota</taxon>
        <taxon>Ktedonobacteria</taxon>
        <taxon>Ktedonobacterales</taxon>
        <taxon>Dictyobacteraceae</taxon>
        <taxon>Dictyobacter</taxon>
    </lineage>
</organism>
<keyword evidence="3" id="KW-1185">Reference proteome</keyword>
<evidence type="ECO:0000313" key="3">
    <source>
        <dbReference type="Proteomes" id="UP000635565"/>
    </source>
</evidence>
<dbReference type="Gene3D" id="1.20.1250.20">
    <property type="entry name" value="MFS general substrate transporter like domains"/>
    <property type="match status" value="1"/>
</dbReference>
<dbReference type="InterPro" id="IPR036259">
    <property type="entry name" value="MFS_trans_sf"/>
</dbReference>
<protein>
    <recommendedName>
        <fullName evidence="4">Major facilitator superfamily (MFS) profile domain-containing protein</fullName>
    </recommendedName>
</protein>
<keyword evidence="1" id="KW-0472">Membrane</keyword>
<comment type="caution">
    <text evidence="2">The sequence shown here is derived from an EMBL/GenBank/DDBJ whole genome shotgun (WGS) entry which is preliminary data.</text>
</comment>
<dbReference type="NCBIfam" id="NF037959">
    <property type="entry name" value="MFS_SpdSyn"/>
    <property type="match status" value="1"/>
</dbReference>
<dbReference type="SUPFAM" id="SSF103473">
    <property type="entry name" value="MFS general substrate transporter"/>
    <property type="match status" value="1"/>
</dbReference>
<feature type="transmembrane region" description="Helical" evidence="1">
    <location>
        <begin position="131"/>
        <end position="152"/>
    </location>
</feature>
<dbReference type="RefSeq" id="WP_201364496.1">
    <property type="nucleotide sequence ID" value="NZ_BNJJ01000014.1"/>
</dbReference>
<name>A0ABQ3VLC8_9CHLR</name>
<proteinExistence type="predicted"/>
<feature type="transmembrane region" description="Helical" evidence="1">
    <location>
        <begin position="173"/>
        <end position="197"/>
    </location>
</feature>
<reference evidence="2 3" key="1">
    <citation type="journal article" date="2021" name="Int. J. Syst. Evol. Microbiol.">
        <title>Reticulibacter mediterranei gen. nov., sp. nov., within the new family Reticulibacteraceae fam. nov., and Ktedonospora formicarum gen. nov., sp. nov., Ktedonobacter robiniae sp. nov., Dictyobacter formicarum sp. nov. and Dictyobacter arantiisoli sp. nov., belonging to the class Ktedonobacteria.</title>
        <authorList>
            <person name="Yabe S."/>
            <person name="Zheng Y."/>
            <person name="Wang C.M."/>
            <person name="Sakai Y."/>
            <person name="Abe K."/>
            <person name="Yokota A."/>
            <person name="Donadio S."/>
            <person name="Cavaletti L."/>
            <person name="Monciardini P."/>
        </authorList>
    </citation>
    <scope>NUCLEOTIDE SEQUENCE [LARGE SCALE GENOMIC DNA]</scope>
    <source>
        <strain evidence="2 3">SOSP1-9</strain>
    </source>
</reference>
<dbReference type="EMBL" id="BNJJ01000014">
    <property type="protein sequence ID" value="GHO86890.1"/>
    <property type="molecule type" value="Genomic_DNA"/>
</dbReference>
<feature type="transmembrane region" description="Helical" evidence="1">
    <location>
        <begin position="92"/>
        <end position="111"/>
    </location>
</feature>
<evidence type="ECO:0008006" key="4">
    <source>
        <dbReference type="Google" id="ProtNLM"/>
    </source>
</evidence>
<accession>A0ABQ3VLC8</accession>
<evidence type="ECO:0000313" key="2">
    <source>
        <dbReference type="EMBL" id="GHO86890.1"/>
    </source>
</evidence>
<gene>
    <name evidence="2" type="ORF">KSZ_48960</name>
</gene>
<feature type="transmembrane region" description="Helical" evidence="1">
    <location>
        <begin position="28"/>
        <end position="48"/>
    </location>
</feature>
<feature type="transmembrane region" description="Helical" evidence="1">
    <location>
        <begin position="203"/>
        <end position="221"/>
    </location>
</feature>
<sequence>MATTTGSQQTQAVPETIETLGPSSFQGWLLLLLVFLAGAASLSVEMAASRLLSPYFGDSLFVWASIIGLILLYLTVGYYVGGLLSDRYPRPVYLYYITAAASLLILLIPLISGPILSWTQLTFASYDVGVLYGSLLAVILLFALPTILLGCVSPYSIRIRIQQVGRAGRVSGLLYAISTAGSILGTFLPVLVLLPYLGVRLTFVSTGLVLLLISVVGILITNKHTAQPPKQA</sequence>